<accession>A0A6M4PHG8</accession>
<evidence type="ECO:0000313" key="1">
    <source>
        <dbReference type="EMBL" id="QJS09106.1"/>
    </source>
</evidence>
<sequence>MKNFKVEWDQDGQRVRSVVSYSERAAQTRKKELEAEGRTNVTVLEVPISGGKR</sequence>
<gene>
    <name evidence="1" type="ORF">HKX69_05895</name>
</gene>
<reference evidence="1 2" key="1">
    <citation type="submission" date="2020-05" db="EMBL/GenBank/DDBJ databases">
        <authorList>
            <person name="Li K."/>
        </authorList>
    </citation>
    <scope>NUCLEOTIDE SEQUENCE [LARGE SCALE GENOMIC DNA]</scope>
    <source>
        <strain evidence="2">jing01</strain>
    </source>
</reference>
<dbReference type="AlphaFoldDB" id="A0A6M4PHG8"/>
<organism evidence="1 2">
    <name type="scientific">Streptomyces argyrophylli</name>
    <dbReference type="NCBI Taxonomy" id="2726118"/>
    <lineage>
        <taxon>Bacteria</taxon>
        <taxon>Bacillati</taxon>
        <taxon>Actinomycetota</taxon>
        <taxon>Actinomycetes</taxon>
        <taxon>Kitasatosporales</taxon>
        <taxon>Streptomycetaceae</taxon>
        <taxon>Streptomyces</taxon>
    </lineage>
</organism>
<keyword evidence="2" id="KW-1185">Reference proteome</keyword>
<name>A0A6M4PHG8_9ACTN</name>
<dbReference type="RefSeq" id="WP_171151272.1">
    <property type="nucleotide sequence ID" value="NZ_CP053189.1"/>
</dbReference>
<protein>
    <recommendedName>
        <fullName evidence="3">DUF2188 domain-containing protein</fullName>
    </recommendedName>
</protein>
<dbReference type="Proteomes" id="UP000502641">
    <property type="component" value="Chromosome"/>
</dbReference>
<dbReference type="EMBL" id="CP053189">
    <property type="protein sequence ID" value="QJS09106.1"/>
    <property type="molecule type" value="Genomic_DNA"/>
</dbReference>
<proteinExistence type="predicted"/>
<dbReference type="KEGG" id="sarg:HKX69_05895"/>
<evidence type="ECO:0008006" key="3">
    <source>
        <dbReference type="Google" id="ProtNLM"/>
    </source>
</evidence>
<evidence type="ECO:0000313" key="2">
    <source>
        <dbReference type="Proteomes" id="UP000502641"/>
    </source>
</evidence>